<dbReference type="InterPro" id="IPR011993">
    <property type="entry name" value="PH-like_dom_sf"/>
</dbReference>
<dbReference type="Gene3D" id="2.30.29.30">
    <property type="entry name" value="Pleckstrin-homology domain (PH domain)/Phosphotyrosine-binding domain (PTB)"/>
    <property type="match status" value="2"/>
</dbReference>
<evidence type="ECO:0000313" key="4">
    <source>
        <dbReference type="Proteomes" id="UP000700334"/>
    </source>
</evidence>
<dbReference type="OrthoDB" id="5969782at2759"/>
<keyword evidence="1" id="KW-0677">Repeat</keyword>
<proteinExistence type="predicted"/>
<dbReference type="EMBL" id="JAGFMF010011678">
    <property type="protein sequence ID" value="KAG8516502.1"/>
    <property type="molecule type" value="Genomic_DNA"/>
</dbReference>
<gene>
    <name evidence="3" type="ORF">J0S82_008206</name>
</gene>
<dbReference type="AlphaFoldDB" id="A0A8J6DNX5"/>
<dbReference type="GO" id="GO:0005737">
    <property type="term" value="C:cytoplasm"/>
    <property type="evidence" value="ECO:0007669"/>
    <property type="project" value="TreeGrafter"/>
</dbReference>
<dbReference type="SMART" id="SM00462">
    <property type="entry name" value="PTB"/>
    <property type="match status" value="1"/>
</dbReference>
<dbReference type="FunFam" id="2.30.29.30:FF:000763">
    <property type="entry name" value="FE65-like protein"/>
    <property type="match status" value="1"/>
</dbReference>
<feature type="domain" description="PID" evidence="2">
    <location>
        <begin position="186"/>
        <end position="255"/>
    </location>
</feature>
<dbReference type="PROSITE" id="PS01179">
    <property type="entry name" value="PID"/>
    <property type="match status" value="2"/>
</dbReference>
<sequence length="298" mass="33288">MHRDFAYVARDKDTRILKCHVFRCDTPAKAIATSLHEICSKIMAERKNAKALACNSLQERTNVSLDVPLQVDFPTPKTELVQKFHVQYLGMLPVDKPVGMDTLNDAIESLMTSSSKEDWPSVNMNVADATVTVISEKVQRTVEPQGLSRLHCRGVEDASGASECVCDVLASERVKVAERCVLQNEEEVLVECRVRFLSFMGVGKDVHTFAFIMDTGNQRFECHVFWCEPNAANVSEAVQAACMLRYQKCLVARPPSQKVRPPPPPADSVTRRVTTNVKRGVLSLIDTLKQKRPVTEMP</sequence>
<dbReference type="Pfam" id="PF00640">
    <property type="entry name" value="PID"/>
    <property type="match status" value="2"/>
</dbReference>
<feature type="domain" description="PID" evidence="2">
    <location>
        <begin position="5"/>
        <end position="49"/>
    </location>
</feature>
<evidence type="ECO:0000313" key="3">
    <source>
        <dbReference type="EMBL" id="KAG8516502.1"/>
    </source>
</evidence>
<dbReference type="PANTHER" id="PTHR14058">
    <property type="entry name" value="AMYLOID BETA A4 PRECURSOR PROTEIN-BINDING FAMILY B"/>
    <property type="match status" value="1"/>
</dbReference>
<dbReference type="InterPro" id="IPR006020">
    <property type="entry name" value="PTB/PI_dom"/>
</dbReference>
<comment type="caution">
    <text evidence="3">The sequence shown here is derived from an EMBL/GenBank/DDBJ whole genome shotgun (WGS) entry which is preliminary data.</text>
</comment>
<name>A0A8J6DNX5_GALPY</name>
<keyword evidence="4" id="KW-1185">Reference proteome</keyword>
<dbReference type="GO" id="GO:0001540">
    <property type="term" value="F:amyloid-beta binding"/>
    <property type="evidence" value="ECO:0007669"/>
    <property type="project" value="InterPro"/>
</dbReference>
<dbReference type="Proteomes" id="UP000700334">
    <property type="component" value="Unassembled WGS sequence"/>
</dbReference>
<accession>A0A8J6DNX5</accession>
<dbReference type="PANTHER" id="PTHR14058:SF11">
    <property type="entry name" value="AMYLOID BETA PRECURSOR PROTEIN BINDING FAMILY B MEMBER 2"/>
    <property type="match status" value="1"/>
</dbReference>
<protein>
    <submittedName>
        <fullName evidence="3">Amyloid-beta A4 protein-binding family B member 2</fullName>
    </submittedName>
</protein>
<organism evidence="3 4">
    <name type="scientific">Galemys pyrenaicus</name>
    <name type="common">Iberian desman</name>
    <name type="synonym">Pyrenean desman</name>
    <dbReference type="NCBI Taxonomy" id="202257"/>
    <lineage>
        <taxon>Eukaryota</taxon>
        <taxon>Metazoa</taxon>
        <taxon>Chordata</taxon>
        <taxon>Craniata</taxon>
        <taxon>Vertebrata</taxon>
        <taxon>Euteleostomi</taxon>
        <taxon>Mammalia</taxon>
        <taxon>Eutheria</taxon>
        <taxon>Laurasiatheria</taxon>
        <taxon>Eulipotyphla</taxon>
        <taxon>Talpidae</taxon>
        <taxon>Galemys</taxon>
    </lineage>
</organism>
<dbReference type="GO" id="GO:0005634">
    <property type="term" value="C:nucleus"/>
    <property type="evidence" value="ECO:0007669"/>
    <property type="project" value="TreeGrafter"/>
</dbReference>
<evidence type="ECO:0000256" key="1">
    <source>
        <dbReference type="ARBA" id="ARBA00022737"/>
    </source>
</evidence>
<dbReference type="GO" id="GO:0006355">
    <property type="term" value="P:regulation of DNA-templated transcription"/>
    <property type="evidence" value="ECO:0007669"/>
    <property type="project" value="TreeGrafter"/>
</dbReference>
<dbReference type="SUPFAM" id="SSF50729">
    <property type="entry name" value="PH domain-like"/>
    <property type="match status" value="2"/>
</dbReference>
<dbReference type="InterPro" id="IPR039576">
    <property type="entry name" value="APBB1/2/3"/>
</dbReference>
<evidence type="ECO:0000259" key="2">
    <source>
        <dbReference type="PROSITE" id="PS01179"/>
    </source>
</evidence>
<reference evidence="3" key="1">
    <citation type="journal article" date="2021" name="Evol. Appl.">
        <title>The genome of the Pyrenean desman and the effects of bottlenecks and inbreeding on the genomic landscape of an endangered species.</title>
        <authorList>
            <person name="Escoda L."/>
            <person name="Castresana J."/>
        </authorList>
    </citation>
    <scope>NUCLEOTIDE SEQUENCE</scope>
    <source>
        <strain evidence="3">IBE-C5619</strain>
    </source>
</reference>
<dbReference type="CDD" id="cd01271">
    <property type="entry name" value="PTB2_Fe65"/>
    <property type="match status" value="1"/>
</dbReference>
<dbReference type="FunFam" id="2.30.29.30:FF:000005">
    <property type="entry name" value="Amyloid beta (A4) protein b"/>
    <property type="match status" value="1"/>
</dbReference>